<dbReference type="Proteomes" id="UP000196138">
    <property type="component" value="Chromosome"/>
</dbReference>
<keyword evidence="5" id="KW-0486">Methionine biosynthesis</keyword>
<dbReference type="InterPro" id="IPR000845">
    <property type="entry name" value="Nucleoside_phosphorylase_d"/>
</dbReference>
<sequence length="278" mass="28635">MAALHDELRAFLVQAARQAQTQAGQSGSGVPLAPETAGAGRPGFVPGTRTLAGRTFHSLRWQDLELVVVLSGIGKVATATTATLLADRFGVEAMVFTGVAGGLGAALQVGDVVVADALLQHDMDASPLFARHEVPLTGLTRFASDPALSNPLYQAAHGMLSAASHGVAPAVLQRFGLAQPRVHRGLVVSGDRFVATAGERERLMAAVPDALAVEMEGAAVAQVCHAFGLPLAVVRTVSDRADDSAAVDFPAFTAEVASPYSACVLGAWLNGLGREGRV</sequence>
<dbReference type="OrthoDB" id="9792278at2"/>
<gene>
    <name evidence="8" type="ORF">CCO03_02000</name>
</gene>
<evidence type="ECO:0000313" key="9">
    <source>
        <dbReference type="Proteomes" id="UP000196138"/>
    </source>
</evidence>
<comment type="pathway">
    <text evidence="1">Amino-acid biosynthesis; L-methionine biosynthesis via salvage pathway; S-methyl-5-thio-alpha-D-ribose 1-phosphate from S-methyl-5'-thioadenosine (hydrolase route): step 1/2.</text>
</comment>
<keyword evidence="4" id="KW-0378">Hydrolase</keyword>
<dbReference type="GO" id="GO:0019284">
    <property type="term" value="P:L-methionine salvage from S-adenosylmethionine"/>
    <property type="evidence" value="ECO:0007669"/>
    <property type="project" value="TreeGrafter"/>
</dbReference>
<dbReference type="UniPathway" id="UPA00904">
    <property type="reaction ID" value="UER00871"/>
</dbReference>
<evidence type="ECO:0000256" key="5">
    <source>
        <dbReference type="ARBA" id="ARBA00023167"/>
    </source>
</evidence>
<dbReference type="NCBIfam" id="NF004079">
    <property type="entry name" value="PRK05584.1"/>
    <property type="match status" value="1"/>
</dbReference>
<organism evidence="8 9">
    <name type="scientific">Comamonas serinivorans</name>
    <dbReference type="NCBI Taxonomy" id="1082851"/>
    <lineage>
        <taxon>Bacteria</taxon>
        <taxon>Pseudomonadati</taxon>
        <taxon>Pseudomonadota</taxon>
        <taxon>Betaproteobacteria</taxon>
        <taxon>Burkholderiales</taxon>
        <taxon>Comamonadaceae</taxon>
        <taxon>Comamonas</taxon>
    </lineage>
</organism>
<name>A0A1Y0ETL2_9BURK</name>
<dbReference type="KEGG" id="cser:CCO03_02000"/>
<evidence type="ECO:0000256" key="2">
    <source>
        <dbReference type="ARBA" id="ARBA00011974"/>
    </source>
</evidence>
<protein>
    <recommendedName>
        <fullName evidence="2">adenosylhomocysteine nucleosidase</fullName>
        <ecNumber evidence="2">3.2.2.9</ecNumber>
    </recommendedName>
</protein>
<dbReference type="PANTHER" id="PTHR46832:SF1">
    <property type="entry name" value="5'-METHYLTHIOADENOSINE_S-ADENOSYLHOMOCYSTEINE NUCLEOSIDASE"/>
    <property type="match status" value="1"/>
</dbReference>
<evidence type="ECO:0000256" key="6">
    <source>
        <dbReference type="SAM" id="MobiDB-lite"/>
    </source>
</evidence>
<dbReference type="CDD" id="cd09008">
    <property type="entry name" value="MTAN"/>
    <property type="match status" value="1"/>
</dbReference>
<evidence type="ECO:0000256" key="4">
    <source>
        <dbReference type="ARBA" id="ARBA00022801"/>
    </source>
</evidence>
<keyword evidence="9" id="KW-1185">Reference proteome</keyword>
<dbReference type="GO" id="GO:0008782">
    <property type="term" value="F:adenosylhomocysteine nucleosidase activity"/>
    <property type="evidence" value="ECO:0007669"/>
    <property type="project" value="UniProtKB-EC"/>
</dbReference>
<accession>A0A1Y0ETL2</accession>
<dbReference type="AlphaFoldDB" id="A0A1Y0ETL2"/>
<dbReference type="NCBIfam" id="TIGR01704">
    <property type="entry name" value="MTA_SAH-Nsdase"/>
    <property type="match status" value="1"/>
</dbReference>
<evidence type="ECO:0000259" key="7">
    <source>
        <dbReference type="Pfam" id="PF01048"/>
    </source>
</evidence>
<evidence type="ECO:0000256" key="3">
    <source>
        <dbReference type="ARBA" id="ARBA00022605"/>
    </source>
</evidence>
<dbReference type="InterPro" id="IPR035994">
    <property type="entry name" value="Nucleoside_phosphorylase_sf"/>
</dbReference>
<reference evidence="8 9" key="1">
    <citation type="submission" date="2017-05" db="EMBL/GenBank/DDBJ databases">
        <authorList>
            <person name="Song R."/>
            <person name="Chenine A.L."/>
            <person name="Ruprecht R.M."/>
        </authorList>
    </citation>
    <scope>NUCLEOTIDE SEQUENCE [LARGE SCALE GENOMIC DNA]</scope>
    <source>
        <strain evidence="8 9">DSM 26136</strain>
    </source>
</reference>
<evidence type="ECO:0000313" key="8">
    <source>
        <dbReference type="EMBL" id="ARU06582.1"/>
    </source>
</evidence>
<dbReference type="PANTHER" id="PTHR46832">
    <property type="entry name" value="5'-METHYLTHIOADENOSINE/S-ADENOSYLHOMOCYSTEINE NUCLEOSIDASE"/>
    <property type="match status" value="1"/>
</dbReference>
<feature type="domain" description="Nucleoside phosphorylase" evidence="7">
    <location>
        <begin position="45"/>
        <end position="258"/>
    </location>
</feature>
<proteinExistence type="predicted"/>
<dbReference type="SUPFAM" id="SSF53167">
    <property type="entry name" value="Purine and uridine phosphorylases"/>
    <property type="match status" value="1"/>
</dbReference>
<dbReference type="GO" id="GO:0009164">
    <property type="term" value="P:nucleoside catabolic process"/>
    <property type="evidence" value="ECO:0007669"/>
    <property type="project" value="InterPro"/>
</dbReference>
<dbReference type="Pfam" id="PF01048">
    <property type="entry name" value="PNP_UDP_1"/>
    <property type="match status" value="1"/>
</dbReference>
<dbReference type="InterPro" id="IPR010049">
    <property type="entry name" value="MTA_SAH_Nsdase"/>
</dbReference>
<feature type="region of interest" description="Disordered" evidence="6">
    <location>
        <begin position="22"/>
        <end position="44"/>
    </location>
</feature>
<dbReference type="GO" id="GO:0005829">
    <property type="term" value="C:cytosol"/>
    <property type="evidence" value="ECO:0007669"/>
    <property type="project" value="TreeGrafter"/>
</dbReference>
<keyword evidence="3" id="KW-0028">Amino-acid biosynthesis</keyword>
<dbReference type="EMBL" id="CP021455">
    <property type="protein sequence ID" value="ARU06582.1"/>
    <property type="molecule type" value="Genomic_DNA"/>
</dbReference>
<dbReference type="Gene3D" id="3.40.50.1580">
    <property type="entry name" value="Nucleoside phosphorylase domain"/>
    <property type="match status" value="1"/>
</dbReference>
<dbReference type="GO" id="GO:0019509">
    <property type="term" value="P:L-methionine salvage from methylthioadenosine"/>
    <property type="evidence" value="ECO:0007669"/>
    <property type="project" value="UniProtKB-UniPathway"/>
</dbReference>
<dbReference type="GO" id="GO:0008930">
    <property type="term" value="F:methylthioadenosine nucleosidase activity"/>
    <property type="evidence" value="ECO:0007669"/>
    <property type="project" value="InterPro"/>
</dbReference>
<evidence type="ECO:0000256" key="1">
    <source>
        <dbReference type="ARBA" id="ARBA00004945"/>
    </source>
</evidence>
<dbReference type="EC" id="3.2.2.9" evidence="2"/>